<sequence length="220" mass="25052">MEVEFTGLWATPFPVFRLEELSNVSEADLPEIPEFEEAVTRAERVSIWFDDSVQSQIWRHFAVMELQRLGVDKRRVFQRRFDVFEIMSLQKRAFRSAISEAVVTKLEHRVDVARSTELWQARVSLPTWIEGIALEPEMEKVFRTICGRFPDAQTGLSNLQARVLCEIGEVWIPMARPVGNAMAAGLEENDHVGDMVLKAELVQMANHPTALVQITGTSPK</sequence>
<dbReference type="EMBL" id="FXXP01000002">
    <property type="protein sequence ID" value="SMX28615.1"/>
    <property type="molecule type" value="Genomic_DNA"/>
</dbReference>
<proteinExistence type="predicted"/>
<keyword evidence="2" id="KW-1185">Reference proteome</keyword>
<organism evidence="1 2">
    <name type="scientific">Pelagimonas phthalicica</name>
    <dbReference type="NCBI Taxonomy" id="1037362"/>
    <lineage>
        <taxon>Bacteria</taxon>
        <taxon>Pseudomonadati</taxon>
        <taxon>Pseudomonadota</taxon>
        <taxon>Alphaproteobacteria</taxon>
        <taxon>Rhodobacterales</taxon>
        <taxon>Roseobacteraceae</taxon>
        <taxon>Pelagimonas</taxon>
    </lineage>
</organism>
<accession>A0A238JDW4</accession>
<evidence type="ECO:0000313" key="1">
    <source>
        <dbReference type="EMBL" id="SMX28615.1"/>
    </source>
</evidence>
<dbReference type="AlphaFoldDB" id="A0A238JDW4"/>
<evidence type="ECO:0000313" key="2">
    <source>
        <dbReference type="Proteomes" id="UP000225972"/>
    </source>
</evidence>
<dbReference type="Proteomes" id="UP000225972">
    <property type="component" value="Unassembled WGS sequence"/>
</dbReference>
<protein>
    <submittedName>
        <fullName evidence="1">Uncharacterized protein</fullName>
    </submittedName>
</protein>
<gene>
    <name evidence="1" type="ORF">TRP8649_02740</name>
</gene>
<reference evidence="2" key="1">
    <citation type="submission" date="2017-05" db="EMBL/GenBank/DDBJ databases">
        <authorList>
            <person name="Rodrigo-Torres L."/>
            <person name="Arahal R. D."/>
            <person name="Lucena T."/>
        </authorList>
    </citation>
    <scope>NUCLEOTIDE SEQUENCE [LARGE SCALE GENOMIC DNA]</scope>
    <source>
        <strain evidence="2">CECT 8649</strain>
    </source>
</reference>
<name>A0A238JDW4_9RHOB</name>